<reference evidence="1 2" key="1">
    <citation type="submission" date="2017-10" db="EMBL/GenBank/DDBJ databases">
        <title>Draft genome of Longimonas halophila.</title>
        <authorList>
            <person name="Goh K.M."/>
            <person name="Shamsir M.S."/>
            <person name="Lim S.W."/>
        </authorList>
    </citation>
    <scope>NUCLEOTIDE SEQUENCE [LARGE SCALE GENOMIC DNA]</scope>
    <source>
        <strain evidence="1 2">KCTC 42399</strain>
    </source>
</reference>
<comment type="caution">
    <text evidence="1">The sequence shown here is derived from an EMBL/GenBank/DDBJ whole genome shotgun (WGS) entry which is preliminary data.</text>
</comment>
<dbReference type="EMBL" id="PDEP01000017">
    <property type="protein sequence ID" value="PEN05042.1"/>
    <property type="molecule type" value="Genomic_DNA"/>
</dbReference>
<evidence type="ECO:0000313" key="1">
    <source>
        <dbReference type="EMBL" id="PEN05042.1"/>
    </source>
</evidence>
<evidence type="ECO:0000313" key="2">
    <source>
        <dbReference type="Proteomes" id="UP000221024"/>
    </source>
</evidence>
<accession>A0A2H3NIB2</accession>
<dbReference type="AlphaFoldDB" id="A0A2H3NIB2"/>
<dbReference type="Proteomes" id="UP000221024">
    <property type="component" value="Unassembled WGS sequence"/>
</dbReference>
<keyword evidence="2" id="KW-1185">Reference proteome</keyword>
<name>A0A2H3NIB2_9BACT</name>
<organism evidence="1 2">
    <name type="scientific">Longimonas halophila</name>
    <dbReference type="NCBI Taxonomy" id="1469170"/>
    <lineage>
        <taxon>Bacteria</taxon>
        <taxon>Pseudomonadati</taxon>
        <taxon>Rhodothermota</taxon>
        <taxon>Rhodothermia</taxon>
        <taxon>Rhodothermales</taxon>
        <taxon>Salisaetaceae</taxon>
        <taxon>Longimonas</taxon>
    </lineage>
</organism>
<protein>
    <submittedName>
        <fullName evidence="1">Uncharacterized protein</fullName>
    </submittedName>
</protein>
<sequence length="211" mass="24221">MDEKRSRRHFEAGEDEISEVWPVLQSVIQVPALEKRHDYSAWPRFPAPIFQASCDLALLGEDLFLSESQFSTFKEFLLEAGEDEFMLLLPLDSSEEKPYELFRYPADLPWPTLNDPHEDVPNEAVPGVALSVLDHGLVGPSGRWGMWWVEPWRVYVVGYTDEKVLRALQRTYDFEGRGAEVVDSLPKRWEAKRLHEIADEIRAQEGGAHPS</sequence>
<proteinExistence type="predicted"/>
<dbReference type="RefSeq" id="WP_098063287.1">
    <property type="nucleotide sequence ID" value="NZ_PDEP01000017.1"/>
</dbReference>
<gene>
    <name evidence="1" type="ORF">CRI93_14100</name>
</gene>